<dbReference type="InterPro" id="IPR046985">
    <property type="entry name" value="IP5"/>
</dbReference>
<reference evidence="4 5" key="1">
    <citation type="journal article" date="2012" name="Eukaryot. Cell">
        <title>Draft genome sequence of Wickerhamomyces ciferrii NRRL Y-1031 F-60-10.</title>
        <authorList>
            <person name="Schneider J."/>
            <person name="Andrea H."/>
            <person name="Blom J."/>
            <person name="Jaenicke S."/>
            <person name="Ruckert C."/>
            <person name="Schorsch C."/>
            <person name="Szczepanowski R."/>
            <person name="Farwick M."/>
            <person name="Goesmann A."/>
            <person name="Puhler A."/>
            <person name="Schaffer S."/>
            <person name="Tauch A."/>
            <person name="Kohler T."/>
            <person name="Brinkrolf K."/>
        </authorList>
    </citation>
    <scope>NUCLEOTIDE SEQUENCE [LARGE SCALE GENOMIC DNA]</scope>
    <source>
        <strain evidence="5">ATCC 14091 / BCRC 22168 / CBS 111 / JCM 3599 / NBRC 0793 / NRRL Y-1031 F-60-10</strain>
    </source>
</reference>
<dbReference type="eggNOG" id="KOG0566">
    <property type="taxonomic scope" value="Eukaryota"/>
</dbReference>
<dbReference type="Proteomes" id="UP000009328">
    <property type="component" value="Unassembled WGS sequence"/>
</dbReference>
<keyword evidence="5" id="KW-1185">Reference proteome</keyword>
<keyword evidence="1" id="KW-0175">Coiled coil</keyword>
<proteinExistence type="predicted"/>
<feature type="region of interest" description="Disordered" evidence="2">
    <location>
        <begin position="319"/>
        <end position="389"/>
    </location>
</feature>
<dbReference type="EC" id="3.1.3.36" evidence="4"/>
<dbReference type="PANTHER" id="PTHR11200">
    <property type="entry name" value="INOSITOL 5-PHOSPHATASE"/>
    <property type="match status" value="1"/>
</dbReference>
<feature type="compositionally biased region" description="Basic and acidic residues" evidence="2">
    <location>
        <begin position="373"/>
        <end position="382"/>
    </location>
</feature>
<dbReference type="InParanoid" id="K0KMJ1"/>
<dbReference type="InterPro" id="IPR000300">
    <property type="entry name" value="IPPc"/>
</dbReference>
<dbReference type="Pfam" id="PF22669">
    <property type="entry name" value="Exo_endo_phos2"/>
    <property type="match status" value="2"/>
</dbReference>
<evidence type="ECO:0000256" key="2">
    <source>
        <dbReference type="SAM" id="MobiDB-lite"/>
    </source>
</evidence>
<dbReference type="STRING" id="1206466.K0KMJ1"/>
<dbReference type="SMART" id="SM00128">
    <property type="entry name" value="IPPc"/>
    <property type="match status" value="1"/>
</dbReference>
<dbReference type="InterPro" id="IPR013783">
    <property type="entry name" value="Ig-like_fold"/>
</dbReference>
<evidence type="ECO:0000256" key="1">
    <source>
        <dbReference type="SAM" id="Coils"/>
    </source>
</evidence>
<evidence type="ECO:0000313" key="4">
    <source>
        <dbReference type="EMBL" id="CCH42318.1"/>
    </source>
</evidence>
<feature type="compositionally biased region" description="Acidic residues" evidence="2">
    <location>
        <begin position="322"/>
        <end position="333"/>
    </location>
</feature>
<dbReference type="InterPro" id="IPR036691">
    <property type="entry name" value="Endo/exonu/phosph_ase_sf"/>
</dbReference>
<keyword evidence="4" id="KW-0378">Hydrolase</keyword>
<dbReference type="SUPFAM" id="SSF48350">
    <property type="entry name" value="GTPase activation domain, GAP"/>
    <property type="match status" value="1"/>
</dbReference>
<dbReference type="InterPro" id="IPR008936">
    <property type="entry name" value="Rho_GTPase_activation_prot"/>
</dbReference>
<organism evidence="4 5">
    <name type="scientific">Wickerhamomyces ciferrii (strain ATCC 14091 / BCRC 22168 / CBS 111 / JCM 3599 / NBRC 0793 / NRRL Y-1031 F-60-10)</name>
    <name type="common">Yeast</name>
    <name type="synonym">Pichia ciferrii</name>
    <dbReference type="NCBI Taxonomy" id="1206466"/>
    <lineage>
        <taxon>Eukaryota</taxon>
        <taxon>Fungi</taxon>
        <taxon>Dikarya</taxon>
        <taxon>Ascomycota</taxon>
        <taxon>Saccharomycotina</taxon>
        <taxon>Saccharomycetes</taxon>
        <taxon>Phaffomycetales</taxon>
        <taxon>Wickerhamomycetaceae</taxon>
        <taxon>Wickerhamomyces</taxon>
    </lineage>
</organism>
<dbReference type="GO" id="GO:0046856">
    <property type="term" value="P:phosphatidylinositol dephosphorylation"/>
    <property type="evidence" value="ECO:0007669"/>
    <property type="project" value="InterPro"/>
</dbReference>
<dbReference type="Gene3D" id="2.60.40.10">
    <property type="entry name" value="Immunoglobulins"/>
    <property type="match status" value="1"/>
</dbReference>
<evidence type="ECO:0000259" key="3">
    <source>
        <dbReference type="SMART" id="SM00128"/>
    </source>
</evidence>
<feature type="domain" description="Inositol polyphosphate-related phosphatase" evidence="3">
    <location>
        <begin position="129"/>
        <end position="520"/>
    </location>
</feature>
<name>K0KMJ1_WICCF</name>
<dbReference type="Gene3D" id="1.10.555.10">
    <property type="entry name" value="Rho GTPase activation protein"/>
    <property type="match status" value="1"/>
</dbReference>
<dbReference type="SUPFAM" id="SSF56219">
    <property type="entry name" value="DNase I-like"/>
    <property type="match status" value="1"/>
</dbReference>
<comment type="caution">
    <text evidence="4">The sequence shown here is derived from an EMBL/GenBank/DDBJ whole genome shotgun (WGS) entry which is preliminary data.</text>
</comment>
<dbReference type="EMBL" id="CAIF01000040">
    <property type="protein sequence ID" value="CCH42318.1"/>
    <property type="molecule type" value="Genomic_DNA"/>
</dbReference>
<accession>K0KMJ1</accession>
<protein>
    <submittedName>
        <fullName evidence="4">Inositol polyphosphate 5-phosphatase OCRL-1</fullName>
        <ecNumber evidence="4">3.1.3.36</ecNumber>
    </submittedName>
</protein>
<evidence type="ECO:0000313" key="5">
    <source>
        <dbReference type="Proteomes" id="UP000009328"/>
    </source>
</evidence>
<dbReference type="Gene3D" id="3.60.10.10">
    <property type="entry name" value="Endonuclease/exonuclease/phosphatase"/>
    <property type="match status" value="1"/>
</dbReference>
<feature type="coiled-coil region" evidence="1">
    <location>
        <begin position="521"/>
        <end position="555"/>
    </location>
</feature>
<dbReference type="HOGENOM" id="CLU_317616_0_0_1"/>
<dbReference type="GO" id="GO:0004439">
    <property type="term" value="F:phosphatidylinositol-4,5-bisphosphate 5-phosphatase activity"/>
    <property type="evidence" value="ECO:0007669"/>
    <property type="project" value="UniProtKB-EC"/>
</dbReference>
<dbReference type="AlphaFoldDB" id="K0KMJ1"/>
<dbReference type="eggNOG" id="KOG0565">
    <property type="taxonomic scope" value="Eukaryota"/>
</dbReference>
<dbReference type="PANTHER" id="PTHR11200:SF275">
    <property type="entry name" value="LD06095P"/>
    <property type="match status" value="1"/>
</dbReference>
<gene>
    <name evidence="4" type="ORF">BN7_1862</name>
</gene>
<feature type="compositionally biased region" description="Basic and acidic residues" evidence="2">
    <location>
        <begin position="334"/>
        <end position="362"/>
    </location>
</feature>
<sequence length="847" mass="97079">MELITDDSILWYFPPDDKGDIPRYAIQSQGSKNYEKIIPMIKDDVIELVEDKDNLVLSLLNWQIGKVDMKEKQKVDGFMKHWNKGLVFLEQKENNEFEIDDDDDEQGNDLGDSLKSHLLQNESKFIHPKKLKFRYLTWNIHGQDLYNTDQDLSELFLNDEQIDIYFIAFQEVIPLNAKNLRSSSEPINNWIAKILSIIGSDYKPIQTNKLLGLGSILIIRNELSINFKNLSIDSIGTGILNFYGNKGGIITSFDIYDYKLALLNVHFAAGEKKEFLVKRRKELQGIKNYIKLPNSNGNLINDDKSILFDVDDVDKLTNGVELESDDEEDEEDEMSKLSGEDIESVDKSEGKSEGKTDDKADDQTEDTSDTQDTTDKSKDEKSVSPPVNNKFIDGDKNIIFIGGDLNYRINASNEIIQQLLNEKDHKSLLDYDTLTQERDLGRILDGFQEGKINFPPTYKINDSSPNQGEFVTDRKPSYTDRILVSQSKHVELLSYKSPNINISDHRPVIADYNIQIPIINNEERNDIVTKYLKKIDDLENNLHKTEFQITNLESKIEIPILTSSTIEIEIKNIGNWKSYWEIIDSVETQDLKFPGKKISSKIEPIKGVLPKSATQLIKISTTLPIGCKKFEKTLILRGYNSQDHFITCTFHAKPSFFGSSIDELNLEGQTTGIPKPIYTLINYLTNHIISDMFDETKLNFTHELEKKLIKSIDNNEDLNLKELEKADTVINGSSSRAVSRVLFLLLRNLDGGIVSSDLSTFLLNGHKDDQDILEKILESLPPLRANVLIYLSSFLRLCIEFGISKDDIFKKFENILLEVPKQRKRDYMFGRTNYEKLRRDFLEKLLG</sequence>